<proteinExistence type="predicted"/>
<comment type="caution">
    <text evidence="12">The sequence shown here is derived from an EMBL/GenBank/DDBJ whole genome shotgun (WGS) entry which is preliminary data.</text>
</comment>
<evidence type="ECO:0000256" key="5">
    <source>
        <dbReference type="ARBA" id="ARBA00022989"/>
    </source>
</evidence>
<evidence type="ECO:0000256" key="9">
    <source>
        <dbReference type="ARBA" id="ARBA00093659"/>
    </source>
</evidence>
<keyword evidence="4 10" id="KW-0812">Transmembrane</keyword>
<dbReference type="GO" id="GO:0071470">
    <property type="term" value="P:cellular response to osmotic stress"/>
    <property type="evidence" value="ECO:0007669"/>
    <property type="project" value="InterPro"/>
</dbReference>
<dbReference type="InterPro" id="IPR010920">
    <property type="entry name" value="LSM_dom_sf"/>
</dbReference>
<dbReference type="Gene3D" id="2.30.30.60">
    <property type="match status" value="1"/>
</dbReference>
<keyword evidence="7 10" id="KW-0472">Membrane</keyword>
<sequence>MQPWAKASIGLALVALVAVVAGIVARIVLLKVVRRGREQWGSGWWHIALHDTVLRRVAKVVPSIVMQQAVYGVPHLQAPLANLLHNLAAAFTTYHLARAVMALLDALNHAHDNYDGPRASQTRTIKSYVQLGKLTVGIVALLLIVATVLDRSPLLLLSGLGAMSAVLMLVFKDTILSFVAGVQLASNDMLRVDDWIEMPSENADGAVIEINLHTVKVQNWDKTVTSIPTWKLMSASFKNWRSMFAGGGRRIMRALPIDAATVGPLTPAQHAHWAKSPLMESFFQTAPPVYTNLAAFRAYALAYLQAHPGIHQPPAMILMVRVQEPTAFGIPLQVYAFTVATAWVDYEATQGEIIDHLIAMLPQFGLALYQRSSDYSSRQKDAAPSLAPV</sequence>
<protein>
    <recommendedName>
        <fullName evidence="8">Mechanosensing system component YbdG</fullName>
    </recommendedName>
    <alternativeName>
        <fullName evidence="9">Mechanosensitive channel homolog YbdG</fullName>
    </alternativeName>
</protein>
<gene>
    <name evidence="12" type="ORF">J1777_02615</name>
</gene>
<evidence type="ECO:0000313" key="12">
    <source>
        <dbReference type="EMBL" id="MBO1248731.1"/>
    </source>
</evidence>
<dbReference type="Pfam" id="PF00924">
    <property type="entry name" value="MS_channel_2nd"/>
    <property type="match status" value="1"/>
</dbReference>
<keyword evidence="3" id="KW-0997">Cell inner membrane</keyword>
<evidence type="ECO:0000256" key="1">
    <source>
        <dbReference type="ARBA" id="ARBA00004429"/>
    </source>
</evidence>
<keyword evidence="2" id="KW-1003">Cell membrane</keyword>
<dbReference type="AlphaFoldDB" id="A0A939KCL1"/>
<reference evidence="12" key="1">
    <citation type="submission" date="2021-03" db="EMBL/GenBank/DDBJ databases">
        <title>Comamonas denitrificans.</title>
        <authorList>
            <person name="Finster K."/>
        </authorList>
    </citation>
    <scope>NUCLEOTIDE SEQUENCE</scope>
    <source>
        <strain evidence="12">MM2021_4</strain>
    </source>
</reference>
<dbReference type="GO" id="GO:0008381">
    <property type="term" value="F:mechanosensitive monoatomic ion channel activity"/>
    <property type="evidence" value="ECO:0007669"/>
    <property type="project" value="InterPro"/>
</dbReference>
<dbReference type="InterPro" id="IPR023408">
    <property type="entry name" value="MscS_beta-dom_sf"/>
</dbReference>
<feature type="transmembrane region" description="Helical" evidence="10">
    <location>
        <begin position="128"/>
        <end position="148"/>
    </location>
</feature>
<comment type="subcellular location">
    <subcellularLocation>
        <location evidence="1">Cell inner membrane</location>
        <topology evidence="1">Multi-pass membrane protein</topology>
    </subcellularLocation>
</comment>
<keyword evidence="5 10" id="KW-1133">Transmembrane helix</keyword>
<evidence type="ECO:0000256" key="7">
    <source>
        <dbReference type="ARBA" id="ARBA00023136"/>
    </source>
</evidence>
<keyword evidence="13" id="KW-1185">Reference proteome</keyword>
<evidence type="ECO:0000259" key="11">
    <source>
        <dbReference type="Pfam" id="PF00924"/>
    </source>
</evidence>
<feature type="transmembrane region" description="Helical" evidence="10">
    <location>
        <begin position="6"/>
        <end position="29"/>
    </location>
</feature>
<keyword evidence="6" id="KW-0346">Stress response</keyword>
<dbReference type="PANTHER" id="PTHR30414:SF0">
    <property type="entry name" value="MINICONDUCTANCE MECHANOSENSITIVE CHANNEL YBDG"/>
    <property type="match status" value="1"/>
</dbReference>
<name>A0A939KCL1_9BURK</name>
<evidence type="ECO:0000256" key="2">
    <source>
        <dbReference type="ARBA" id="ARBA00022475"/>
    </source>
</evidence>
<dbReference type="InterPro" id="IPR030192">
    <property type="entry name" value="YbdG"/>
</dbReference>
<evidence type="ECO:0000256" key="10">
    <source>
        <dbReference type="SAM" id="Phobius"/>
    </source>
</evidence>
<organism evidence="12 13">
    <name type="scientific">Comamonas denitrificans</name>
    <dbReference type="NCBI Taxonomy" id="117506"/>
    <lineage>
        <taxon>Bacteria</taxon>
        <taxon>Pseudomonadati</taxon>
        <taxon>Pseudomonadota</taxon>
        <taxon>Betaproteobacteria</taxon>
        <taxon>Burkholderiales</taxon>
        <taxon>Comamonadaceae</taxon>
        <taxon>Comamonas</taxon>
    </lineage>
</organism>
<evidence type="ECO:0000256" key="3">
    <source>
        <dbReference type="ARBA" id="ARBA00022519"/>
    </source>
</evidence>
<evidence type="ECO:0000256" key="4">
    <source>
        <dbReference type="ARBA" id="ARBA00022692"/>
    </source>
</evidence>
<dbReference type="RefSeq" id="WP_207574403.1">
    <property type="nucleotide sequence ID" value="NZ_JAFNME010000004.1"/>
</dbReference>
<dbReference type="PANTHER" id="PTHR30414">
    <property type="entry name" value="MINICONDUCTANCE MECHANOSENSITIVE CHANNEL YBDG"/>
    <property type="match status" value="1"/>
</dbReference>
<feature type="transmembrane region" description="Helical" evidence="10">
    <location>
        <begin position="154"/>
        <end position="171"/>
    </location>
</feature>
<dbReference type="InterPro" id="IPR006685">
    <property type="entry name" value="MscS_channel_2nd"/>
</dbReference>
<evidence type="ECO:0000256" key="6">
    <source>
        <dbReference type="ARBA" id="ARBA00023016"/>
    </source>
</evidence>
<dbReference type="FunFam" id="2.30.30.60:FF:000002">
    <property type="entry name" value="Mechanosensitive ion channel family protein"/>
    <property type="match status" value="1"/>
</dbReference>
<accession>A0A939KCL1</accession>
<evidence type="ECO:0000256" key="8">
    <source>
        <dbReference type="ARBA" id="ARBA00093630"/>
    </source>
</evidence>
<dbReference type="GO" id="GO:0005886">
    <property type="term" value="C:plasma membrane"/>
    <property type="evidence" value="ECO:0007669"/>
    <property type="project" value="UniProtKB-SubCell"/>
</dbReference>
<evidence type="ECO:0000313" key="13">
    <source>
        <dbReference type="Proteomes" id="UP000664731"/>
    </source>
</evidence>
<dbReference type="SUPFAM" id="SSF50182">
    <property type="entry name" value="Sm-like ribonucleoproteins"/>
    <property type="match status" value="1"/>
</dbReference>
<dbReference type="EMBL" id="JAFNME010000004">
    <property type="protein sequence ID" value="MBO1248731.1"/>
    <property type="molecule type" value="Genomic_DNA"/>
</dbReference>
<dbReference type="Proteomes" id="UP000664731">
    <property type="component" value="Unassembled WGS sequence"/>
</dbReference>
<feature type="domain" description="Mechanosensitive ion channel MscS" evidence="11">
    <location>
        <begin position="173"/>
        <end position="241"/>
    </location>
</feature>